<evidence type="ECO:0000313" key="11">
    <source>
        <dbReference type="EMBL" id="CCG40447.1"/>
    </source>
</evidence>
<evidence type="ECO:0000256" key="6">
    <source>
        <dbReference type="SAM" id="MobiDB-lite"/>
    </source>
</evidence>
<dbReference type="GO" id="GO:0007165">
    <property type="term" value="P:signal transduction"/>
    <property type="evidence" value="ECO:0007669"/>
    <property type="project" value="UniProtKB-KW"/>
</dbReference>
<evidence type="ECO:0000259" key="9">
    <source>
        <dbReference type="PROSITE" id="PS50192"/>
    </source>
</evidence>
<gene>
    <name evidence="11" type="ORF">PHAMO_200032</name>
</gene>
<evidence type="ECO:0000256" key="1">
    <source>
        <dbReference type="ARBA" id="ARBA00004429"/>
    </source>
</evidence>
<dbReference type="InterPro" id="IPR000727">
    <property type="entry name" value="T_SNARE_dom"/>
</dbReference>
<comment type="caution">
    <text evidence="11">The sequence shown here is derived from an EMBL/GenBank/DDBJ whole genome shotgun (WGS) entry which is preliminary data.</text>
</comment>
<dbReference type="CDD" id="cd18774">
    <property type="entry name" value="PDC2_HK_sensor"/>
    <property type="match status" value="1"/>
</dbReference>
<dbReference type="GO" id="GO:0004888">
    <property type="term" value="F:transmembrane signaling receptor activity"/>
    <property type="evidence" value="ECO:0007669"/>
    <property type="project" value="InterPro"/>
</dbReference>
<dbReference type="SMART" id="SM00304">
    <property type="entry name" value="HAMP"/>
    <property type="match status" value="1"/>
</dbReference>
<feature type="region of interest" description="Disordered" evidence="6">
    <location>
        <begin position="587"/>
        <end position="606"/>
    </location>
</feature>
<sequence>MRQTANADSSLVRHLIENGQTIARTNALWLSRTDRKSINRAEVAQDLLRVLKDNPGATGVYAGFEPNFDGRDAENVGGAWGDAAGRYLAYAYLKNGAPVVEISPLTGDPAEEFWYNLPIREKRDTITPPFSYEVGGQVTLMVTVVSPIISAGKAVGVSTVDLALSQVQADLATLKPMGIGQVSLISHDKQWVANPDAALRGKPVDNPDLLAALAKTAKGEVSEQTLTDAAGIRYLTVLIPLRFGRAPETWSFMISVPEDFVFADARATQAKLLGAGIVMLLLAATLAVLVGNGIAGPIKSITDAMTRLANGDVGVQIAGAGRGDEIGKMAHAVQIFKDNALAMSEMQQKAIEIEQRNAVERRNLLLETAGSFESEVAGVVRSVGSRASTMQEAAKSMSSIAVQVAGSAEQVSAAADIASNNVQTVAAASEELAASIHEISRQVSDSARVSQCAVQQVDHNRETIAHLTEAANRIGKVVTLISDIASQTNLLALNATIEAARAGDAGKGFAVVAGEVKALANQTARATDEITNQITEVQTTTKKAVEAINDIAKTIDTISSISSQIASAVEEQSAATKEITRSVQQAANGTSTVSNSIAEVNDGTRRNGTEAEQVLVSAEHLAEDIQFLNAKVETFMARIRA</sequence>
<accession>H8FQ09</accession>
<dbReference type="PANTHER" id="PTHR32089:SF112">
    <property type="entry name" value="LYSOZYME-LIKE PROTEIN-RELATED"/>
    <property type="match status" value="1"/>
</dbReference>
<feature type="domain" description="T-SNARE coiled-coil homology" evidence="9">
    <location>
        <begin position="538"/>
        <end position="600"/>
    </location>
</feature>
<evidence type="ECO:0000256" key="5">
    <source>
        <dbReference type="PROSITE-ProRule" id="PRU00284"/>
    </source>
</evidence>
<dbReference type="Pfam" id="PF00015">
    <property type="entry name" value="MCPsignal"/>
    <property type="match status" value="1"/>
</dbReference>
<dbReference type="Proteomes" id="UP000004169">
    <property type="component" value="Unassembled WGS sequence"/>
</dbReference>
<dbReference type="AlphaFoldDB" id="H8FQ09"/>
<keyword evidence="12" id="KW-1185">Reference proteome</keyword>
<dbReference type="Pfam" id="PF22673">
    <property type="entry name" value="MCP-like_PDC_1"/>
    <property type="match status" value="1"/>
</dbReference>
<evidence type="ECO:0000259" key="8">
    <source>
        <dbReference type="PROSITE" id="PS50111"/>
    </source>
</evidence>
<dbReference type="PROSITE" id="PS50885">
    <property type="entry name" value="HAMP"/>
    <property type="match status" value="1"/>
</dbReference>
<organism evidence="11 12">
    <name type="scientific">Magnetospirillum molischianum DSM 120</name>
    <dbReference type="NCBI Taxonomy" id="1150626"/>
    <lineage>
        <taxon>Bacteria</taxon>
        <taxon>Pseudomonadati</taxon>
        <taxon>Pseudomonadota</taxon>
        <taxon>Alphaproteobacteria</taxon>
        <taxon>Rhodospirillales</taxon>
        <taxon>Rhodospirillaceae</taxon>
        <taxon>Magnetospirillum</taxon>
    </lineage>
</organism>
<dbReference type="InterPro" id="IPR003660">
    <property type="entry name" value="HAMP_dom"/>
</dbReference>
<comment type="subcellular location">
    <subcellularLocation>
        <location evidence="1">Cell inner membrane</location>
        <topology evidence="1">Multi-pass membrane protein</topology>
    </subcellularLocation>
</comment>
<keyword evidence="2" id="KW-0997">Cell inner membrane</keyword>
<evidence type="ECO:0000256" key="3">
    <source>
        <dbReference type="ARBA" id="ARBA00023224"/>
    </source>
</evidence>
<feature type="compositionally biased region" description="Polar residues" evidence="6">
    <location>
        <begin position="587"/>
        <end position="598"/>
    </location>
</feature>
<keyword evidence="2" id="KW-1003">Cell membrane</keyword>
<dbReference type="GO" id="GO:0005886">
    <property type="term" value="C:plasma membrane"/>
    <property type="evidence" value="ECO:0007669"/>
    <property type="project" value="UniProtKB-SubCell"/>
</dbReference>
<dbReference type="Gene3D" id="1.10.287.950">
    <property type="entry name" value="Methyl-accepting chemotaxis protein"/>
    <property type="match status" value="1"/>
</dbReference>
<dbReference type="SMART" id="SM00283">
    <property type="entry name" value="MA"/>
    <property type="match status" value="1"/>
</dbReference>
<dbReference type="STRING" id="1150626.PHAMO_200032"/>
<dbReference type="SUPFAM" id="SSF58104">
    <property type="entry name" value="Methyl-accepting chemotaxis protein (MCP) signaling domain"/>
    <property type="match status" value="1"/>
</dbReference>
<dbReference type="Gene3D" id="3.30.450.20">
    <property type="entry name" value="PAS domain"/>
    <property type="match status" value="2"/>
</dbReference>
<dbReference type="CDD" id="cd12913">
    <property type="entry name" value="PDC1_MCP_like"/>
    <property type="match status" value="1"/>
</dbReference>
<proteinExistence type="inferred from homology"/>
<evidence type="ECO:0000256" key="2">
    <source>
        <dbReference type="ARBA" id="ARBA00022519"/>
    </source>
</evidence>
<reference evidence="11 12" key="1">
    <citation type="journal article" date="2012" name="J. Bacteriol.">
        <title>Draft Genome Sequence of the Purple Photosynthetic Bacterium Phaeospirillum molischianum DSM120, a Particularly Versatile Bacterium.</title>
        <authorList>
            <person name="Duquesne K."/>
            <person name="Prima V."/>
            <person name="Ji B."/>
            <person name="Rouy Z."/>
            <person name="Medigue C."/>
            <person name="Talla E."/>
            <person name="Sturgis J.N."/>
        </authorList>
    </citation>
    <scope>NUCLEOTIDE SEQUENCE [LARGE SCALE GENOMIC DNA]</scope>
    <source>
        <strain evidence="12">DSM120</strain>
    </source>
</reference>
<evidence type="ECO:0000256" key="4">
    <source>
        <dbReference type="ARBA" id="ARBA00029447"/>
    </source>
</evidence>
<dbReference type="PROSITE" id="PS50192">
    <property type="entry name" value="T_SNARE"/>
    <property type="match status" value="1"/>
</dbReference>
<dbReference type="Gene3D" id="6.10.340.10">
    <property type="match status" value="1"/>
</dbReference>
<keyword evidence="7" id="KW-0472">Membrane</keyword>
<keyword evidence="7" id="KW-1133">Transmembrane helix</keyword>
<dbReference type="CDD" id="cd06225">
    <property type="entry name" value="HAMP"/>
    <property type="match status" value="1"/>
</dbReference>
<dbReference type="PANTHER" id="PTHR32089">
    <property type="entry name" value="METHYL-ACCEPTING CHEMOTAXIS PROTEIN MCPB"/>
    <property type="match status" value="1"/>
</dbReference>
<dbReference type="GO" id="GO:0006935">
    <property type="term" value="P:chemotaxis"/>
    <property type="evidence" value="ECO:0007669"/>
    <property type="project" value="InterPro"/>
</dbReference>
<dbReference type="RefSeq" id="WP_002726733.1">
    <property type="nucleotide sequence ID" value="NZ_CAHP01000013.1"/>
</dbReference>
<feature type="transmembrane region" description="Helical" evidence="7">
    <location>
        <begin position="272"/>
        <end position="295"/>
    </location>
</feature>
<protein>
    <submittedName>
        <fullName evidence="11">Putative methyl-accepting Chemotaxis protein</fullName>
    </submittedName>
</protein>
<dbReference type="PRINTS" id="PR00260">
    <property type="entry name" value="CHEMTRNSDUCR"/>
</dbReference>
<dbReference type="PROSITE" id="PS50111">
    <property type="entry name" value="CHEMOTAXIS_TRANSDUC_2"/>
    <property type="match status" value="1"/>
</dbReference>
<dbReference type="EMBL" id="CAHP01000013">
    <property type="protein sequence ID" value="CCG40447.1"/>
    <property type="molecule type" value="Genomic_DNA"/>
</dbReference>
<dbReference type="InterPro" id="IPR004090">
    <property type="entry name" value="Chemotax_Me-accpt_rcpt"/>
</dbReference>
<feature type="domain" description="Methyl-accepting transducer" evidence="8">
    <location>
        <begin position="386"/>
        <end position="622"/>
    </location>
</feature>
<name>H8FQ09_MAGML</name>
<evidence type="ECO:0000259" key="10">
    <source>
        <dbReference type="PROSITE" id="PS50885"/>
    </source>
</evidence>
<dbReference type="InterPro" id="IPR004089">
    <property type="entry name" value="MCPsignal_dom"/>
</dbReference>
<keyword evidence="7" id="KW-0812">Transmembrane</keyword>
<evidence type="ECO:0000256" key="7">
    <source>
        <dbReference type="SAM" id="Phobius"/>
    </source>
</evidence>
<feature type="domain" description="HAMP" evidence="10">
    <location>
        <begin position="292"/>
        <end position="345"/>
    </location>
</feature>
<keyword evidence="3 5" id="KW-0807">Transducer</keyword>
<dbReference type="Pfam" id="PF00672">
    <property type="entry name" value="HAMP"/>
    <property type="match status" value="1"/>
</dbReference>
<evidence type="ECO:0000313" key="12">
    <source>
        <dbReference type="Proteomes" id="UP000004169"/>
    </source>
</evidence>
<dbReference type="eggNOG" id="COG0840">
    <property type="taxonomic scope" value="Bacteria"/>
</dbReference>
<comment type="similarity">
    <text evidence="4">Belongs to the methyl-accepting chemotaxis (MCP) protein family.</text>
</comment>